<proteinExistence type="inferred from homology"/>
<evidence type="ECO:0000256" key="3">
    <source>
        <dbReference type="SAM" id="Phobius"/>
    </source>
</evidence>
<feature type="transmembrane region" description="Helical" evidence="3">
    <location>
        <begin position="168"/>
        <end position="184"/>
    </location>
</feature>
<feature type="transmembrane region" description="Helical" evidence="3">
    <location>
        <begin position="228"/>
        <end position="248"/>
    </location>
</feature>
<feature type="transmembrane region" description="Helical" evidence="3">
    <location>
        <begin position="91"/>
        <end position="109"/>
    </location>
</feature>
<keyword evidence="3" id="KW-0812">Transmembrane</keyword>
<feature type="region of interest" description="Disordered" evidence="2">
    <location>
        <begin position="275"/>
        <end position="294"/>
    </location>
</feature>
<dbReference type="InterPro" id="IPR000620">
    <property type="entry name" value="EamA_dom"/>
</dbReference>
<evidence type="ECO:0000313" key="6">
    <source>
        <dbReference type="Proteomes" id="UP000432015"/>
    </source>
</evidence>
<sequence>MTIARWAPALVLAQITSLQVGAAVATRLFDHIGTWATVSLRVLFAALVLAVLPGRRLRRIGRGDLPAIAAYALVVSGMNLAYFSAIGRVPLGVATAIELLGPLAIALLAARGAVDIAWVALALAGLALLTTPGGTSRTGLAFAVAAAAFRAGYVLLTRSLGRRHHDRTGLVAALLLAVPLWLPVGTATGGSRLLDAAVLVLALAVGLFSSAIPYSLDLVALRHVSPHTFGILLGLSPVIGLGVGYLALSQTPGGRQLAGMALISVAAVGVVRRTPPSPAAPAEARRRAGNRPPR</sequence>
<keyword evidence="3" id="KW-1133">Transmembrane helix</keyword>
<feature type="transmembrane region" description="Helical" evidence="3">
    <location>
        <begin position="32"/>
        <end position="53"/>
    </location>
</feature>
<dbReference type="GO" id="GO:0016020">
    <property type="term" value="C:membrane"/>
    <property type="evidence" value="ECO:0007669"/>
    <property type="project" value="InterPro"/>
</dbReference>
<feature type="transmembrane region" description="Helical" evidence="3">
    <location>
        <begin position="116"/>
        <end position="133"/>
    </location>
</feature>
<organism evidence="5 6">
    <name type="scientific">Actinomadura litoris</name>
    <dbReference type="NCBI Taxonomy" id="2678616"/>
    <lineage>
        <taxon>Bacteria</taxon>
        <taxon>Bacillati</taxon>
        <taxon>Actinomycetota</taxon>
        <taxon>Actinomycetes</taxon>
        <taxon>Streptosporangiales</taxon>
        <taxon>Thermomonosporaceae</taxon>
        <taxon>Actinomadura</taxon>
    </lineage>
</organism>
<evidence type="ECO:0000313" key="5">
    <source>
        <dbReference type="EMBL" id="MUN38394.1"/>
    </source>
</evidence>
<feature type="transmembrane region" description="Helical" evidence="3">
    <location>
        <begin position="139"/>
        <end position="156"/>
    </location>
</feature>
<dbReference type="Pfam" id="PF00892">
    <property type="entry name" value="EamA"/>
    <property type="match status" value="1"/>
</dbReference>
<evidence type="ECO:0000256" key="1">
    <source>
        <dbReference type="ARBA" id="ARBA00007362"/>
    </source>
</evidence>
<dbReference type="InterPro" id="IPR037185">
    <property type="entry name" value="EmrE-like"/>
</dbReference>
<dbReference type="SUPFAM" id="SSF103481">
    <property type="entry name" value="Multidrug resistance efflux transporter EmrE"/>
    <property type="match status" value="2"/>
</dbReference>
<reference evidence="5 6" key="1">
    <citation type="submission" date="2019-11" db="EMBL/GenBank/DDBJ databases">
        <authorList>
            <person name="Cao P."/>
        </authorList>
    </citation>
    <scope>NUCLEOTIDE SEQUENCE [LARGE SCALE GENOMIC DNA]</scope>
    <source>
        <strain evidence="5 6">NEAU-AAG5</strain>
    </source>
</reference>
<gene>
    <name evidence="5" type="ORF">GNZ18_17540</name>
</gene>
<feature type="domain" description="EamA" evidence="4">
    <location>
        <begin position="138"/>
        <end position="271"/>
    </location>
</feature>
<feature type="transmembrane region" description="Helical" evidence="3">
    <location>
        <begin position="65"/>
        <end position="85"/>
    </location>
</feature>
<dbReference type="EMBL" id="WOFH01000005">
    <property type="protein sequence ID" value="MUN38394.1"/>
    <property type="molecule type" value="Genomic_DNA"/>
</dbReference>
<dbReference type="Proteomes" id="UP000432015">
    <property type="component" value="Unassembled WGS sequence"/>
</dbReference>
<feature type="transmembrane region" description="Helical" evidence="3">
    <location>
        <begin position="196"/>
        <end position="216"/>
    </location>
</feature>
<protein>
    <submittedName>
        <fullName evidence="5">EamA family transporter</fullName>
    </submittedName>
</protein>
<accession>A0A7K1L1R6</accession>
<keyword evidence="3" id="KW-0472">Membrane</keyword>
<keyword evidence="6" id="KW-1185">Reference proteome</keyword>
<dbReference type="RefSeq" id="WP_156217493.1">
    <property type="nucleotide sequence ID" value="NZ_WOFH01000005.1"/>
</dbReference>
<comment type="similarity">
    <text evidence="1">Belongs to the EamA transporter family.</text>
</comment>
<evidence type="ECO:0000256" key="2">
    <source>
        <dbReference type="SAM" id="MobiDB-lite"/>
    </source>
</evidence>
<name>A0A7K1L1R6_9ACTN</name>
<dbReference type="AlphaFoldDB" id="A0A7K1L1R6"/>
<comment type="caution">
    <text evidence="5">The sequence shown here is derived from an EMBL/GenBank/DDBJ whole genome shotgun (WGS) entry which is preliminary data.</text>
</comment>
<evidence type="ECO:0000259" key="4">
    <source>
        <dbReference type="Pfam" id="PF00892"/>
    </source>
</evidence>